<dbReference type="AlphaFoldDB" id="A0A9K3DSA4"/>
<comment type="caution">
    <text evidence="1">The sequence shown here is derived from an EMBL/GenBank/DDBJ whole genome shotgun (WGS) entry which is preliminary data.</text>
</comment>
<dbReference type="EMBL" id="MNCJ02000331">
    <property type="protein sequence ID" value="KAF5760651.1"/>
    <property type="molecule type" value="Genomic_DNA"/>
</dbReference>
<sequence length="53" mass="6038">MVLSKVHGWSMWFTKISDMVPSFPKIHGWPMWFALCNTFSPQPTSPKVLACPS</sequence>
<protein>
    <submittedName>
        <fullName evidence="1">Uncharacterized protein</fullName>
    </submittedName>
</protein>
<accession>A0A9K3DSA4</accession>
<gene>
    <name evidence="1" type="ORF">HanXRQr2_Chr16g0755931</name>
</gene>
<evidence type="ECO:0000313" key="1">
    <source>
        <dbReference type="EMBL" id="KAF5760651.1"/>
    </source>
</evidence>
<evidence type="ECO:0000313" key="2">
    <source>
        <dbReference type="Proteomes" id="UP000215914"/>
    </source>
</evidence>
<reference evidence="1" key="2">
    <citation type="submission" date="2020-06" db="EMBL/GenBank/DDBJ databases">
        <title>Helianthus annuus Genome sequencing and assembly Release 2.</title>
        <authorList>
            <person name="Gouzy J."/>
            <person name="Langlade N."/>
            <person name="Munos S."/>
        </authorList>
    </citation>
    <scope>NUCLEOTIDE SEQUENCE</scope>
    <source>
        <tissue evidence="1">Leaves</tissue>
    </source>
</reference>
<keyword evidence="2" id="KW-1185">Reference proteome</keyword>
<proteinExistence type="predicted"/>
<reference evidence="1" key="1">
    <citation type="journal article" date="2017" name="Nature">
        <title>The sunflower genome provides insights into oil metabolism, flowering and Asterid evolution.</title>
        <authorList>
            <person name="Badouin H."/>
            <person name="Gouzy J."/>
            <person name="Grassa C.J."/>
            <person name="Murat F."/>
            <person name="Staton S.E."/>
            <person name="Cottret L."/>
            <person name="Lelandais-Briere C."/>
            <person name="Owens G.L."/>
            <person name="Carrere S."/>
            <person name="Mayjonade B."/>
            <person name="Legrand L."/>
            <person name="Gill N."/>
            <person name="Kane N.C."/>
            <person name="Bowers J.E."/>
            <person name="Hubner S."/>
            <person name="Bellec A."/>
            <person name="Berard A."/>
            <person name="Berges H."/>
            <person name="Blanchet N."/>
            <person name="Boniface M.C."/>
            <person name="Brunel D."/>
            <person name="Catrice O."/>
            <person name="Chaidir N."/>
            <person name="Claudel C."/>
            <person name="Donnadieu C."/>
            <person name="Faraut T."/>
            <person name="Fievet G."/>
            <person name="Helmstetter N."/>
            <person name="King M."/>
            <person name="Knapp S.J."/>
            <person name="Lai Z."/>
            <person name="Le Paslier M.C."/>
            <person name="Lippi Y."/>
            <person name="Lorenzon L."/>
            <person name="Mandel J.R."/>
            <person name="Marage G."/>
            <person name="Marchand G."/>
            <person name="Marquand E."/>
            <person name="Bret-Mestries E."/>
            <person name="Morien E."/>
            <person name="Nambeesan S."/>
            <person name="Nguyen T."/>
            <person name="Pegot-Espagnet P."/>
            <person name="Pouilly N."/>
            <person name="Raftis F."/>
            <person name="Sallet E."/>
            <person name="Schiex T."/>
            <person name="Thomas J."/>
            <person name="Vandecasteele C."/>
            <person name="Vares D."/>
            <person name="Vear F."/>
            <person name="Vautrin S."/>
            <person name="Crespi M."/>
            <person name="Mangin B."/>
            <person name="Burke J.M."/>
            <person name="Salse J."/>
            <person name="Munos S."/>
            <person name="Vincourt P."/>
            <person name="Rieseberg L.H."/>
            <person name="Langlade N.B."/>
        </authorList>
    </citation>
    <scope>NUCLEOTIDE SEQUENCE</scope>
    <source>
        <tissue evidence="1">Leaves</tissue>
    </source>
</reference>
<name>A0A9K3DSA4_HELAN</name>
<dbReference type="Gramene" id="mRNA:HanXRQr2_Chr16g0755931">
    <property type="protein sequence ID" value="CDS:HanXRQr2_Chr16g0755931.1"/>
    <property type="gene ID" value="HanXRQr2_Chr16g0755931"/>
</dbReference>
<organism evidence="1 2">
    <name type="scientific">Helianthus annuus</name>
    <name type="common">Common sunflower</name>
    <dbReference type="NCBI Taxonomy" id="4232"/>
    <lineage>
        <taxon>Eukaryota</taxon>
        <taxon>Viridiplantae</taxon>
        <taxon>Streptophyta</taxon>
        <taxon>Embryophyta</taxon>
        <taxon>Tracheophyta</taxon>
        <taxon>Spermatophyta</taxon>
        <taxon>Magnoliopsida</taxon>
        <taxon>eudicotyledons</taxon>
        <taxon>Gunneridae</taxon>
        <taxon>Pentapetalae</taxon>
        <taxon>asterids</taxon>
        <taxon>campanulids</taxon>
        <taxon>Asterales</taxon>
        <taxon>Asteraceae</taxon>
        <taxon>Asteroideae</taxon>
        <taxon>Heliantheae alliance</taxon>
        <taxon>Heliantheae</taxon>
        <taxon>Helianthus</taxon>
    </lineage>
</organism>
<dbReference type="Proteomes" id="UP000215914">
    <property type="component" value="Unassembled WGS sequence"/>
</dbReference>